<dbReference type="Proteomes" id="UP000267003">
    <property type="component" value="Unassembled WGS sequence"/>
</dbReference>
<evidence type="ECO:0000256" key="1">
    <source>
        <dbReference type="ARBA" id="ARBA00022737"/>
    </source>
</evidence>
<accession>A0A3A8PPH0</accession>
<gene>
    <name evidence="4" type="ORF">D7W81_29515</name>
</gene>
<reference evidence="5" key="1">
    <citation type="submission" date="2018-09" db="EMBL/GenBank/DDBJ databases">
        <authorList>
            <person name="Livingstone P.G."/>
            <person name="Whitworth D.E."/>
        </authorList>
    </citation>
    <scope>NUCLEOTIDE SEQUENCE [LARGE SCALE GENOMIC DNA]</scope>
    <source>
        <strain evidence="5">AB050A</strain>
    </source>
</reference>
<sequence length="667" mass="73303">MNWQNDLQSPPLSAGERVLVLEAEPGPERREVLAGWLARARAGKTLFSQVLDCDFSRGGVWAGVAELLGALLPRIRAVAPSLLVSHDTELVAILPQLRETIRPRHQSLVDLASDEERFQIHALERADRLLHGAIALLAGFHSADTARGPWLLVCEHFGRAGALSRRFFRELVRRQGTHLDLTLLVVVDPGEGDATCTELSRACRVSRARLRLAPEPQDPAPVAAEVQHAHAQAARELEHRVQGEPEAVEASLPRLIKLWEQSAEPENALRWRTEGLRLCVRQGYYEDALRYGEPLLHALDALSSGDPKARWDILGKLSACLAATGRAAQAARLLEEEVLAKSDAPALLARAYYTLAVYHARYLPTRDLRTAEQCVQKATEEVSRLEPATNEARTMTLLINNALALVRLQEGKPEEALRICQASLALLDAHYGPDERPLQRAALMLRLAELFLVMGAHDEALTHYSAAIAIDPSQADYYGMRGVAAFKAGRLLEAEADFQKALTLGPPSAAIWVNLGQCYRAMERAEDAIRAYSSALALESENVLTLVGRAQAHELLGRVEQALADYDAALQLTPDDAPVLASRAVLHYEAGRLQASLADLDRAVSLAPDTPEFHQNRSVVLSDLGRRAEAIADLSTYLRLQPDAEDRAEVEEKLSGLREALRTEQDS</sequence>
<evidence type="ECO:0000256" key="2">
    <source>
        <dbReference type="ARBA" id="ARBA00022803"/>
    </source>
</evidence>
<dbReference type="PROSITE" id="PS50005">
    <property type="entry name" value="TPR"/>
    <property type="match status" value="4"/>
</dbReference>
<dbReference type="EMBL" id="RAWK01000215">
    <property type="protein sequence ID" value="RKH58233.1"/>
    <property type="molecule type" value="Genomic_DNA"/>
</dbReference>
<dbReference type="Gene3D" id="1.25.40.10">
    <property type="entry name" value="Tetratricopeptide repeat domain"/>
    <property type="match status" value="3"/>
</dbReference>
<dbReference type="Pfam" id="PF13424">
    <property type="entry name" value="TPR_12"/>
    <property type="match status" value="1"/>
</dbReference>
<dbReference type="SUPFAM" id="SSF48452">
    <property type="entry name" value="TPR-like"/>
    <property type="match status" value="2"/>
</dbReference>
<dbReference type="PANTHER" id="PTHR44858:SF1">
    <property type="entry name" value="UDP-N-ACETYLGLUCOSAMINE--PEPTIDE N-ACETYLGLUCOSAMINYLTRANSFERASE SPINDLY-RELATED"/>
    <property type="match status" value="1"/>
</dbReference>
<dbReference type="Pfam" id="PF13432">
    <property type="entry name" value="TPR_16"/>
    <property type="match status" value="2"/>
</dbReference>
<feature type="repeat" description="TPR" evidence="3">
    <location>
        <begin position="441"/>
        <end position="474"/>
    </location>
</feature>
<dbReference type="SMART" id="SM00028">
    <property type="entry name" value="TPR"/>
    <property type="match status" value="7"/>
</dbReference>
<keyword evidence="1" id="KW-0677">Repeat</keyword>
<evidence type="ECO:0000256" key="3">
    <source>
        <dbReference type="PROSITE-ProRule" id="PRU00339"/>
    </source>
</evidence>
<proteinExistence type="predicted"/>
<organism evidence="4 5">
    <name type="scientific">Corallococcus aberystwythensis</name>
    <dbReference type="NCBI Taxonomy" id="2316722"/>
    <lineage>
        <taxon>Bacteria</taxon>
        <taxon>Pseudomonadati</taxon>
        <taxon>Myxococcota</taxon>
        <taxon>Myxococcia</taxon>
        <taxon>Myxococcales</taxon>
        <taxon>Cystobacterineae</taxon>
        <taxon>Myxococcaceae</taxon>
        <taxon>Corallococcus</taxon>
    </lineage>
</organism>
<protein>
    <submittedName>
        <fullName evidence="4">Tetratricopeptide repeat protein</fullName>
    </submittedName>
</protein>
<dbReference type="InterPro" id="IPR011990">
    <property type="entry name" value="TPR-like_helical_dom_sf"/>
</dbReference>
<evidence type="ECO:0000313" key="5">
    <source>
        <dbReference type="Proteomes" id="UP000267003"/>
    </source>
</evidence>
<dbReference type="InterPro" id="IPR050498">
    <property type="entry name" value="Ycf3"/>
</dbReference>
<feature type="repeat" description="TPR" evidence="3">
    <location>
        <begin position="475"/>
        <end position="508"/>
    </location>
</feature>
<feature type="repeat" description="TPR" evidence="3">
    <location>
        <begin position="509"/>
        <end position="542"/>
    </location>
</feature>
<dbReference type="PANTHER" id="PTHR44858">
    <property type="entry name" value="TETRATRICOPEPTIDE REPEAT PROTEIN 6"/>
    <property type="match status" value="1"/>
</dbReference>
<dbReference type="AlphaFoldDB" id="A0A3A8PPH0"/>
<name>A0A3A8PPH0_9BACT</name>
<keyword evidence="2 3" id="KW-0802">TPR repeat</keyword>
<keyword evidence="5" id="KW-1185">Reference proteome</keyword>
<evidence type="ECO:0000313" key="4">
    <source>
        <dbReference type="EMBL" id="RKH58233.1"/>
    </source>
</evidence>
<comment type="caution">
    <text evidence="4">The sequence shown here is derived from an EMBL/GenBank/DDBJ whole genome shotgun (WGS) entry which is preliminary data.</text>
</comment>
<feature type="repeat" description="TPR" evidence="3">
    <location>
        <begin position="543"/>
        <end position="576"/>
    </location>
</feature>
<dbReference type="InterPro" id="IPR019734">
    <property type="entry name" value="TPR_rpt"/>
</dbReference>